<dbReference type="GO" id="GO:0009507">
    <property type="term" value="C:chloroplast"/>
    <property type="evidence" value="ECO:0007669"/>
    <property type="project" value="TreeGrafter"/>
</dbReference>
<dbReference type="AlphaFoldDB" id="A0A8X8W354"/>
<sequence>MLKLMQKMALQLYVAAERGASPSSGVSGIGDSTISDGGAGESELGGDLREDLGGNSELGSRGRRIEEILKELRPTAIHVEDISYQHAGHSGVAVSDGETHFN</sequence>
<keyword evidence="3" id="KW-1185">Reference proteome</keyword>
<dbReference type="PANTHER" id="PTHR46230">
    <property type="match status" value="1"/>
</dbReference>
<protein>
    <submittedName>
        <fullName evidence="2">Uncharacterized protein</fullName>
    </submittedName>
</protein>
<proteinExistence type="predicted"/>
<reference evidence="2" key="2">
    <citation type="submission" date="2020-08" db="EMBL/GenBank/DDBJ databases">
        <title>Plant Genome Project.</title>
        <authorList>
            <person name="Zhang R.-G."/>
        </authorList>
    </citation>
    <scope>NUCLEOTIDE SEQUENCE</scope>
    <source>
        <strain evidence="2">Huo1</strain>
        <tissue evidence="2">Leaf</tissue>
    </source>
</reference>
<feature type="compositionally biased region" description="Low complexity" evidence="1">
    <location>
        <begin position="23"/>
        <end position="36"/>
    </location>
</feature>
<dbReference type="InterPro" id="IPR036065">
    <property type="entry name" value="BolA-like_sf"/>
</dbReference>
<dbReference type="Gene3D" id="3.30.300.90">
    <property type="entry name" value="BolA-like"/>
    <property type="match status" value="1"/>
</dbReference>
<organism evidence="2">
    <name type="scientific">Salvia splendens</name>
    <name type="common">Scarlet sage</name>
    <dbReference type="NCBI Taxonomy" id="180675"/>
    <lineage>
        <taxon>Eukaryota</taxon>
        <taxon>Viridiplantae</taxon>
        <taxon>Streptophyta</taxon>
        <taxon>Embryophyta</taxon>
        <taxon>Tracheophyta</taxon>
        <taxon>Spermatophyta</taxon>
        <taxon>Magnoliopsida</taxon>
        <taxon>eudicotyledons</taxon>
        <taxon>Gunneridae</taxon>
        <taxon>Pentapetalae</taxon>
        <taxon>asterids</taxon>
        <taxon>lamiids</taxon>
        <taxon>Lamiales</taxon>
        <taxon>Lamiaceae</taxon>
        <taxon>Nepetoideae</taxon>
        <taxon>Mentheae</taxon>
        <taxon>Salviinae</taxon>
        <taxon>Salvia</taxon>
        <taxon>Salvia subgen. Calosphace</taxon>
        <taxon>core Calosphace</taxon>
    </lineage>
</organism>
<gene>
    <name evidence="2" type="ORF">SASPL_152494</name>
</gene>
<accession>A0A8X8W354</accession>
<dbReference type="Proteomes" id="UP000298416">
    <property type="component" value="Unassembled WGS sequence"/>
</dbReference>
<comment type="caution">
    <text evidence="2">The sequence shown here is derived from an EMBL/GenBank/DDBJ whole genome shotgun (WGS) entry which is preliminary data.</text>
</comment>
<dbReference type="PANTHER" id="PTHR46230:SF3">
    <property type="entry name" value="SUFE-LIKE PROTEIN 1, CHLOROPLASTIC_MITOCHONDRIAL"/>
    <property type="match status" value="1"/>
</dbReference>
<reference evidence="2" key="1">
    <citation type="submission" date="2018-01" db="EMBL/GenBank/DDBJ databases">
        <authorList>
            <person name="Mao J.F."/>
        </authorList>
    </citation>
    <scope>NUCLEOTIDE SEQUENCE</scope>
    <source>
        <strain evidence="2">Huo1</strain>
        <tissue evidence="2">Leaf</tissue>
    </source>
</reference>
<evidence type="ECO:0000313" key="3">
    <source>
        <dbReference type="Proteomes" id="UP000298416"/>
    </source>
</evidence>
<feature type="region of interest" description="Disordered" evidence="1">
    <location>
        <begin position="19"/>
        <end position="60"/>
    </location>
</feature>
<dbReference type="EMBL" id="PNBA02000021">
    <property type="protein sequence ID" value="KAG6387307.1"/>
    <property type="molecule type" value="Genomic_DNA"/>
</dbReference>
<dbReference type="GO" id="GO:0016226">
    <property type="term" value="P:iron-sulfur cluster assembly"/>
    <property type="evidence" value="ECO:0007669"/>
    <property type="project" value="TreeGrafter"/>
</dbReference>
<name>A0A8X8W354_SALSN</name>
<evidence type="ECO:0000256" key="1">
    <source>
        <dbReference type="SAM" id="MobiDB-lite"/>
    </source>
</evidence>
<evidence type="ECO:0000313" key="2">
    <source>
        <dbReference type="EMBL" id="KAG6387307.1"/>
    </source>
</evidence>